<reference evidence="1 2" key="1">
    <citation type="journal article" date="2014" name="Genome Biol. Evol.">
        <title>The secreted proteins of Achlya hypogyna and Thraustotheca clavata identify the ancestral oomycete secretome and reveal gene acquisitions by horizontal gene transfer.</title>
        <authorList>
            <person name="Misner I."/>
            <person name="Blouin N."/>
            <person name="Leonard G."/>
            <person name="Richards T.A."/>
            <person name="Lane C.E."/>
        </authorList>
    </citation>
    <scope>NUCLEOTIDE SEQUENCE [LARGE SCALE GENOMIC DNA]</scope>
    <source>
        <strain evidence="1 2">ATCC 48635</strain>
    </source>
</reference>
<dbReference type="OrthoDB" id="64612at2759"/>
<proteinExistence type="predicted"/>
<evidence type="ECO:0000313" key="2">
    <source>
        <dbReference type="Proteomes" id="UP000243579"/>
    </source>
</evidence>
<accession>A0A1V9YKA3</accession>
<evidence type="ECO:0000313" key="1">
    <source>
        <dbReference type="EMBL" id="OQR86150.1"/>
    </source>
</evidence>
<dbReference type="EMBL" id="JNBR01001528">
    <property type="protein sequence ID" value="OQR86150.1"/>
    <property type="molecule type" value="Genomic_DNA"/>
</dbReference>
<name>A0A1V9YKA3_ACHHY</name>
<dbReference type="AlphaFoldDB" id="A0A1V9YKA3"/>
<organism evidence="1 2">
    <name type="scientific">Achlya hypogyna</name>
    <name type="common">Oomycete</name>
    <name type="synonym">Protoachlya hypogyna</name>
    <dbReference type="NCBI Taxonomy" id="1202772"/>
    <lineage>
        <taxon>Eukaryota</taxon>
        <taxon>Sar</taxon>
        <taxon>Stramenopiles</taxon>
        <taxon>Oomycota</taxon>
        <taxon>Saprolegniomycetes</taxon>
        <taxon>Saprolegniales</taxon>
        <taxon>Achlyaceae</taxon>
        <taxon>Achlya</taxon>
    </lineage>
</organism>
<keyword evidence="2" id="KW-1185">Reference proteome</keyword>
<gene>
    <name evidence="1" type="ORF">ACHHYP_20511</name>
</gene>
<dbReference type="Proteomes" id="UP000243579">
    <property type="component" value="Unassembled WGS sequence"/>
</dbReference>
<protein>
    <submittedName>
        <fullName evidence="1">Uncharacterized protein</fullName>
    </submittedName>
</protein>
<comment type="caution">
    <text evidence="1">The sequence shown here is derived from an EMBL/GenBank/DDBJ whole genome shotgun (WGS) entry which is preliminary data.</text>
</comment>
<sequence length="198" mass="21916">MASTLLSEPALLRFGPPTAFDAAELHHLAVAFSHISGARAVHYVLHVATGTGPHVRRHYCSKTYAELREFRRTILRVLQTTGLCTCRGGSCTFASLALSHLQNHALASCTFFGFQVAGTLLQRQANVSAFLDDLMMGLRTVDPAAWPNECLFLQMVASFFDTTRENAGRAKMGQRLHMNLKGWHKDRMKNYGAGISYD</sequence>